<organism evidence="3 4">
    <name type="scientific">Kitasatospora kifunensis</name>
    <name type="common">Streptomyces kifunensis</name>
    <dbReference type="NCBI Taxonomy" id="58351"/>
    <lineage>
        <taxon>Bacteria</taxon>
        <taxon>Bacillati</taxon>
        <taxon>Actinomycetota</taxon>
        <taxon>Actinomycetes</taxon>
        <taxon>Kitasatosporales</taxon>
        <taxon>Streptomycetaceae</taxon>
        <taxon>Kitasatospora</taxon>
    </lineage>
</organism>
<dbReference type="InterPro" id="IPR021122">
    <property type="entry name" value="RNA_ligase_dom_REL/Rnl2"/>
</dbReference>
<feature type="domain" description="RNA ligase" evidence="2">
    <location>
        <begin position="29"/>
        <end position="216"/>
    </location>
</feature>
<feature type="coiled-coil region" evidence="1">
    <location>
        <begin position="300"/>
        <end position="327"/>
    </location>
</feature>
<gene>
    <name evidence="3" type="ORF">FHR34_000981</name>
</gene>
<comment type="caution">
    <text evidence="3">The sequence shown here is derived from an EMBL/GenBank/DDBJ whole genome shotgun (WGS) entry which is preliminary data.</text>
</comment>
<dbReference type="Gene3D" id="3.30.1490.70">
    <property type="match status" value="1"/>
</dbReference>
<keyword evidence="1" id="KW-0175">Coiled coil</keyword>
<dbReference type="Pfam" id="PF09414">
    <property type="entry name" value="RNA_ligase"/>
    <property type="match status" value="1"/>
</dbReference>
<reference evidence="3 4" key="1">
    <citation type="submission" date="2020-08" db="EMBL/GenBank/DDBJ databases">
        <title>Sequencing the genomes of 1000 actinobacteria strains.</title>
        <authorList>
            <person name="Klenk H.-P."/>
        </authorList>
    </citation>
    <scope>NUCLEOTIDE SEQUENCE [LARGE SCALE GENOMIC DNA]</scope>
    <source>
        <strain evidence="3 4">DSM 41654</strain>
    </source>
</reference>
<dbReference type="RefSeq" id="WP_184934237.1">
    <property type="nucleotide sequence ID" value="NZ_JACHJV010000001.1"/>
</dbReference>
<evidence type="ECO:0000256" key="1">
    <source>
        <dbReference type="SAM" id="Coils"/>
    </source>
</evidence>
<sequence>MSDTTFASSALRPYPKVPARQRPAGSGSREWVALEKVHGAHFAVVCDRSGVRAAKRRELLGDDGLDDFFGVSRVWPALSVAAARFASAVRGEWGDAGAVTVYGELAGGCYPHPDVHAVAGVEPVQTGVWYAPGLQWLPFDASVERADGRWWLSDRALRAAATPAGLNCVPALGYGTLNGLQELPSAFPTRVPTLFGLPELMDNLAEGYVLKPAGEWREAEGAAAGAGAGADLRPVVKVKQKAFAEDERFDGARPYLPPPQGAAGVPAWLLVQASALLTPTRAAAAVSKLGPRTPADAVAKEIAQDVAEELAEALGGLEDELRHALERALGPGAHALAAFDAEDRHTSQRGLCSMMVGQCDGGSPELGSTRADSNGE</sequence>
<name>A0A7W7VTP5_KITKI</name>
<protein>
    <submittedName>
        <fullName evidence="3">Rnl2 family RNA ligase</fullName>
    </submittedName>
</protein>
<evidence type="ECO:0000313" key="4">
    <source>
        <dbReference type="Proteomes" id="UP000540506"/>
    </source>
</evidence>
<evidence type="ECO:0000313" key="3">
    <source>
        <dbReference type="EMBL" id="MBB4921988.1"/>
    </source>
</evidence>
<dbReference type="SUPFAM" id="SSF56091">
    <property type="entry name" value="DNA ligase/mRNA capping enzyme, catalytic domain"/>
    <property type="match status" value="1"/>
</dbReference>
<proteinExistence type="predicted"/>
<dbReference type="GO" id="GO:0016874">
    <property type="term" value="F:ligase activity"/>
    <property type="evidence" value="ECO:0007669"/>
    <property type="project" value="UniProtKB-KW"/>
</dbReference>
<dbReference type="Gene3D" id="3.30.470.30">
    <property type="entry name" value="DNA ligase/mRNA capping enzyme"/>
    <property type="match status" value="1"/>
</dbReference>
<evidence type="ECO:0000259" key="2">
    <source>
        <dbReference type="Pfam" id="PF09414"/>
    </source>
</evidence>
<keyword evidence="4" id="KW-1185">Reference proteome</keyword>
<dbReference type="EMBL" id="JACHJV010000001">
    <property type="protein sequence ID" value="MBB4921988.1"/>
    <property type="molecule type" value="Genomic_DNA"/>
</dbReference>
<dbReference type="AlphaFoldDB" id="A0A7W7VTP5"/>
<keyword evidence="3" id="KW-0436">Ligase</keyword>
<accession>A0A7W7VTP5</accession>
<dbReference type="Proteomes" id="UP000540506">
    <property type="component" value="Unassembled WGS sequence"/>
</dbReference>